<dbReference type="AlphaFoldDB" id="L0NFT7"/>
<organism evidence="1 2">
    <name type="scientific">Pseudorhizobium banfieldiae</name>
    <dbReference type="NCBI Taxonomy" id="1125847"/>
    <lineage>
        <taxon>Bacteria</taxon>
        <taxon>Pseudomonadati</taxon>
        <taxon>Pseudomonadota</taxon>
        <taxon>Alphaproteobacteria</taxon>
        <taxon>Hyphomicrobiales</taxon>
        <taxon>Rhizobiaceae</taxon>
        <taxon>Rhizobium/Agrobacterium group</taxon>
        <taxon>Pseudorhizobium</taxon>
    </lineage>
</organism>
<keyword evidence="2" id="KW-1185">Reference proteome</keyword>
<dbReference type="Proteomes" id="UP000010792">
    <property type="component" value="Chromosome"/>
</dbReference>
<evidence type="ECO:0000313" key="1">
    <source>
        <dbReference type="EMBL" id="CCF19968.1"/>
    </source>
</evidence>
<proteinExistence type="predicted"/>
<gene>
    <name evidence="1" type="ORF">NT26_2244</name>
</gene>
<reference evidence="1 2" key="1">
    <citation type="journal article" date="2013" name="Genome Biol. Evol.">
        <title>Life in an arsenic-containing gold mine: genome and physiology of the autotrophic arsenite-oxidizing bacterium rhizobium sp. NT-26.</title>
        <authorList>
            <person name="Andres J."/>
            <person name="Arsene-Ploetze F."/>
            <person name="Barbe V."/>
            <person name="Brochier-Armanet C."/>
            <person name="Cleiss-Arnold J."/>
            <person name="Coppee J.Y."/>
            <person name="Dillies M.A."/>
            <person name="Geist"/>
            <person name="L"/>
            <person name="Joublin A."/>
            <person name="Koechler S."/>
            <person name="Lassalle F."/>
            <person name="Marchal M."/>
            <person name="Medigue C."/>
            <person name="Muller D."/>
            <person name="Nesme X."/>
            <person name="Plewniak F."/>
            <person name="Proux C."/>
            <person name="Ramirez-Bahena M.H."/>
            <person name="Schenowitz C."/>
            <person name="Sismeiro O."/>
            <person name="Vallenet D."/>
            <person name="Santini J.M."/>
            <person name="Bertin P.N."/>
        </authorList>
    </citation>
    <scope>NUCLEOTIDE SEQUENCE [LARGE SCALE GENOMIC DNA]</scope>
    <source>
        <strain evidence="1 2">NT-26</strain>
    </source>
</reference>
<sequence>MRHNSYCAARKAEIIKLRKLALLDFV</sequence>
<dbReference type="KEGG" id="rht:NT26_2244"/>
<evidence type="ECO:0000313" key="2">
    <source>
        <dbReference type="Proteomes" id="UP000010792"/>
    </source>
</evidence>
<dbReference type="STRING" id="1125847.NT26_2244"/>
<accession>L0NFT7</accession>
<protein>
    <submittedName>
        <fullName evidence="1">Uncharacterized protein</fullName>
    </submittedName>
</protein>
<dbReference type="EMBL" id="FO082820">
    <property type="protein sequence ID" value="CCF19968.1"/>
    <property type="molecule type" value="Genomic_DNA"/>
</dbReference>
<name>L0NFT7_9HYPH</name>